<dbReference type="KEGG" id="odi:ODI_R2655"/>
<feature type="domain" description="DUF4878" evidence="2">
    <location>
        <begin position="21"/>
        <end position="130"/>
    </location>
</feature>
<accession>A0A1C3JZS6</accession>
<dbReference type="AlphaFoldDB" id="A0A1C3JZS6"/>
<dbReference type="OrthoDB" id="6183608at2"/>
<evidence type="ECO:0000313" key="4">
    <source>
        <dbReference type="EMBL" id="SOE50349.1"/>
    </source>
</evidence>
<evidence type="ECO:0000259" key="2">
    <source>
        <dbReference type="Pfam" id="PF12870"/>
    </source>
</evidence>
<feature type="signal peptide" evidence="1">
    <location>
        <begin position="1"/>
        <end position="21"/>
    </location>
</feature>
<dbReference type="Gene3D" id="3.10.450.50">
    <property type="match status" value="1"/>
</dbReference>
<evidence type="ECO:0000313" key="5">
    <source>
        <dbReference type="Proteomes" id="UP000078558"/>
    </source>
</evidence>
<evidence type="ECO:0000256" key="1">
    <source>
        <dbReference type="SAM" id="SignalP"/>
    </source>
</evidence>
<sequence>MQVSRIWSFFMLAAFSALLSACSGGSPESVVETFYKAAAKGDTDTAVKQISFAKLDAGQTNQAKGKVQMMVGEMQRRADANGGLDKVEVLESQIDEKGESARVRVRLVFKNGKTSDESGRLVKDDGDWKMALK</sequence>
<keyword evidence="5" id="KW-1185">Reference proteome</keyword>
<gene>
    <name evidence="3" type="ORF">ODI_02728</name>
    <name evidence="4" type="ORF">ODI_R2655</name>
</gene>
<dbReference type="Pfam" id="PF12870">
    <property type="entry name" value="DUF4878"/>
    <property type="match status" value="1"/>
</dbReference>
<keyword evidence="1" id="KW-0732">Signal</keyword>
<feature type="chain" id="PRO_5015062443" description="DUF4878 domain-containing protein" evidence="1">
    <location>
        <begin position="22"/>
        <end position="133"/>
    </location>
</feature>
<dbReference type="STRING" id="1851544.ODI_02728"/>
<dbReference type="EMBL" id="LT907988">
    <property type="protein sequence ID" value="SOE50349.1"/>
    <property type="molecule type" value="Genomic_DNA"/>
</dbReference>
<dbReference type="EMBL" id="FLRC01000011">
    <property type="protein sequence ID" value="SBT24658.1"/>
    <property type="molecule type" value="Genomic_DNA"/>
</dbReference>
<organism evidence="3 5">
    <name type="scientific">Orrella dioscoreae</name>
    <dbReference type="NCBI Taxonomy" id="1851544"/>
    <lineage>
        <taxon>Bacteria</taxon>
        <taxon>Pseudomonadati</taxon>
        <taxon>Pseudomonadota</taxon>
        <taxon>Betaproteobacteria</taxon>
        <taxon>Burkholderiales</taxon>
        <taxon>Alcaligenaceae</taxon>
        <taxon>Orrella</taxon>
    </lineage>
</organism>
<name>A0A1C3JZS6_9BURK</name>
<reference evidence="3 5" key="1">
    <citation type="submission" date="2016-06" db="EMBL/GenBank/DDBJ databases">
        <authorList>
            <person name="Kjaerup R.B."/>
            <person name="Dalgaard T.S."/>
            <person name="Juul-Madsen H.R."/>
        </authorList>
    </citation>
    <scope>NUCLEOTIDE SEQUENCE [LARGE SCALE GENOMIC DNA]</scope>
    <source>
        <strain evidence="3">Orrdi1</strain>
    </source>
</reference>
<protein>
    <recommendedName>
        <fullName evidence="2">DUF4878 domain-containing protein</fullName>
    </recommendedName>
</protein>
<proteinExistence type="predicted"/>
<dbReference type="PROSITE" id="PS51257">
    <property type="entry name" value="PROKAR_LIPOPROTEIN"/>
    <property type="match status" value="1"/>
</dbReference>
<reference evidence="4 5" key="2">
    <citation type="submission" date="2017-08" db="EMBL/GenBank/DDBJ databases">
        <authorList>
            <person name="de Groot N.N."/>
        </authorList>
    </citation>
    <scope>NUCLEOTIDE SEQUENCE [LARGE SCALE GENOMIC DNA]</scope>
    <source>
        <strain evidence="4">Orrdi1</strain>
    </source>
</reference>
<dbReference type="Proteomes" id="UP000078558">
    <property type="component" value="Chromosome I"/>
</dbReference>
<evidence type="ECO:0000313" key="3">
    <source>
        <dbReference type="EMBL" id="SBT24658.1"/>
    </source>
</evidence>
<dbReference type="InterPro" id="IPR024267">
    <property type="entry name" value="DUF4878"/>
</dbReference>
<dbReference type="RefSeq" id="WP_082985214.1">
    <property type="nucleotide sequence ID" value="NZ_LT907988.1"/>
</dbReference>